<evidence type="ECO:0000256" key="8">
    <source>
        <dbReference type="ARBA" id="ARBA00032554"/>
    </source>
</evidence>
<dbReference type="RefSeq" id="WP_041954523.1">
    <property type="nucleotide sequence ID" value="NZ_CP009761.1"/>
</dbReference>
<dbReference type="InterPro" id="IPR036554">
    <property type="entry name" value="GHMP_kinase_C_sf"/>
</dbReference>
<evidence type="ECO:0000256" key="4">
    <source>
        <dbReference type="ARBA" id="ARBA00022679"/>
    </source>
</evidence>
<evidence type="ECO:0000313" key="12">
    <source>
        <dbReference type="EMBL" id="AIZ36974.1"/>
    </source>
</evidence>
<dbReference type="GO" id="GO:0019288">
    <property type="term" value="P:isopentenyl diphosphate biosynthetic process, methylerythritol 4-phosphate pathway"/>
    <property type="evidence" value="ECO:0007669"/>
    <property type="project" value="UniProtKB-UniRule"/>
</dbReference>
<dbReference type="Pfam" id="PF08544">
    <property type="entry name" value="GHMP_kinases_C"/>
    <property type="match status" value="1"/>
</dbReference>
<keyword evidence="13" id="KW-1185">Reference proteome</keyword>
<evidence type="ECO:0000256" key="3">
    <source>
        <dbReference type="ARBA" id="ARBA00017473"/>
    </source>
</evidence>
<keyword evidence="7 9" id="KW-0067">ATP-binding</keyword>
<dbReference type="InterPro" id="IPR014721">
    <property type="entry name" value="Ribsml_uS5_D2-typ_fold_subgr"/>
</dbReference>
<dbReference type="AlphaFoldDB" id="A0A0B4S361"/>
<keyword evidence="6 9" id="KW-0418">Kinase</keyword>
<keyword evidence="5 9" id="KW-0547">Nucleotide-binding</keyword>
<comment type="catalytic activity">
    <reaction evidence="9">
        <text>4-CDP-2-C-methyl-D-erythritol + ATP = 4-CDP-2-C-methyl-D-erythritol 2-phosphate + ADP + H(+)</text>
        <dbReference type="Rhea" id="RHEA:18437"/>
        <dbReference type="ChEBI" id="CHEBI:15378"/>
        <dbReference type="ChEBI" id="CHEBI:30616"/>
        <dbReference type="ChEBI" id="CHEBI:57823"/>
        <dbReference type="ChEBI" id="CHEBI:57919"/>
        <dbReference type="ChEBI" id="CHEBI:456216"/>
        <dbReference type="EC" id="2.7.1.148"/>
    </reaction>
</comment>
<evidence type="ECO:0000259" key="11">
    <source>
        <dbReference type="Pfam" id="PF08544"/>
    </source>
</evidence>
<proteinExistence type="inferred from homology"/>
<dbReference type="Pfam" id="PF00288">
    <property type="entry name" value="GHMP_kinases_N"/>
    <property type="match status" value="1"/>
</dbReference>
<dbReference type="EC" id="2.7.1.148" evidence="2 9"/>
<feature type="domain" description="GHMP kinase C-terminal" evidence="11">
    <location>
        <begin position="198"/>
        <end position="269"/>
    </location>
</feature>
<dbReference type="NCBIfam" id="TIGR00154">
    <property type="entry name" value="ispE"/>
    <property type="match status" value="1"/>
</dbReference>
<dbReference type="GO" id="GO:0016114">
    <property type="term" value="P:terpenoid biosynthetic process"/>
    <property type="evidence" value="ECO:0007669"/>
    <property type="project" value="UniProtKB-UniRule"/>
</dbReference>
<name>A0A0B4S361_9FIRM</name>
<dbReference type="InterPro" id="IPR020568">
    <property type="entry name" value="Ribosomal_Su5_D2-typ_SF"/>
</dbReference>
<keyword evidence="9" id="KW-0414">Isoprene biosynthesis</keyword>
<evidence type="ECO:0000256" key="2">
    <source>
        <dbReference type="ARBA" id="ARBA00012052"/>
    </source>
</evidence>
<dbReference type="InterPro" id="IPR004424">
    <property type="entry name" value="IspE"/>
</dbReference>
<dbReference type="STRING" id="33033.NW74_06350"/>
<keyword evidence="4 9" id="KW-0808">Transferase</keyword>
<reference evidence="12 13" key="1">
    <citation type="submission" date="2014-10" db="EMBL/GenBank/DDBJ databases">
        <title>Complete genome sequence of Parvimonas micra KCOM 1535 (= ChDC B708).</title>
        <authorList>
            <person name="Kook J.-K."/>
            <person name="Park S.-N."/>
            <person name="Lim Y.K."/>
            <person name="Roh H."/>
        </authorList>
    </citation>
    <scope>NUCLEOTIDE SEQUENCE [LARGE SCALE GENOMIC DNA]</scope>
    <source>
        <strain evidence="13">KCOM 1535 / ChDC B708</strain>
    </source>
</reference>
<dbReference type="InterPro" id="IPR013750">
    <property type="entry name" value="GHMP_kinase_C_dom"/>
</dbReference>
<evidence type="ECO:0000256" key="5">
    <source>
        <dbReference type="ARBA" id="ARBA00022741"/>
    </source>
</evidence>
<feature type="binding site" evidence="9">
    <location>
        <begin position="90"/>
        <end position="100"/>
    </location>
    <ligand>
        <name>ATP</name>
        <dbReference type="ChEBI" id="CHEBI:30616"/>
    </ligand>
</feature>
<evidence type="ECO:0000256" key="6">
    <source>
        <dbReference type="ARBA" id="ARBA00022777"/>
    </source>
</evidence>
<dbReference type="HAMAP" id="MF_00061">
    <property type="entry name" value="IspE"/>
    <property type="match status" value="1"/>
</dbReference>
<feature type="active site" evidence="9">
    <location>
        <position position="132"/>
    </location>
</feature>
<dbReference type="EMBL" id="CP009761">
    <property type="protein sequence ID" value="AIZ36974.1"/>
    <property type="molecule type" value="Genomic_DNA"/>
</dbReference>
<dbReference type="OrthoDB" id="9809438at2"/>
<dbReference type="Proteomes" id="UP000031386">
    <property type="component" value="Chromosome"/>
</dbReference>
<organism evidence="12 13">
    <name type="scientific">Parvimonas micra</name>
    <dbReference type="NCBI Taxonomy" id="33033"/>
    <lineage>
        <taxon>Bacteria</taxon>
        <taxon>Bacillati</taxon>
        <taxon>Bacillota</taxon>
        <taxon>Tissierellia</taxon>
        <taxon>Tissierellales</taxon>
        <taxon>Peptoniphilaceae</taxon>
        <taxon>Parvimonas</taxon>
    </lineage>
</organism>
<dbReference type="Gene3D" id="3.30.70.890">
    <property type="entry name" value="GHMP kinase, C-terminal domain"/>
    <property type="match status" value="1"/>
</dbReference>
<evidence type="ECO:0000313" key="13">
    <source>
        <dbReference type="Proteomes" id="UP000031386"/>
    </source>
</evidence>
<gene>
    <name evidence="9" type="primary">ispE</name>
    <name evidence="12" type="ORF">NW74_06350</name>
</gene>
<comment type="function">
    <text evidence="9">Catalyzes the phosphorylation of the position 2 hydroxy group of 4-diphosphocytidyl-2C-methyl-D-erythritol.</text>
</comment>
<evidence type="ECO:0000256" key="7">
    <source>
        <dbReference type="ARBA" id="ARBA00022840"/>
    </source>
</evidence>
<dbReference type="Gene3D" id="3.30.230.10">
    <property type="match status" value="1"/>
</dbReference>
<evidence type="ECO:0000256" key="9">
    <source>
        <dbReference type="HAMAP-Rule" id="MF_00061"/>
    </source>
</evidence>
<dbReference type="PIRSF" id="PIRSF010376">
    <property type="entry name" value="IspE"/>
    <property type="match status" value="1"/>
</dbReference>
<dbReference type="UniPathway" id="UPA00056">
    <property type="reaction ID" value="UER00094"/>
</dbReference>
<dbReference type="InterPro" id="IPR006204">
    <property type="entry name" value="GHMP_kinase_N_dom"/>
</dbReference>
<feature type="active site" evidence="9">
    <location>
        <position position="8"/>
    </location>
</feature>
<feature type="domain" description="GHMP kinase N-terminal" evidence="10">
    <location>
        <begin position="62"/>
        <end position="138"/>
    </location>
</feature>
<protein>
    <recommendedName>
        <fullName evidence="3 9">4-diphosphocytidyl-2-C-methyl-D-erythritol kinase</fullName>
        <shortName evidence="9">CMK</shortName>
        <ecNumber evidence="2 9">2.7.1.148</ecNumber>
    </recommendedName>
    <alternativeName>
        <fullName evidence="8 9">4-(cytidine-5'-diphospho)-2-C-methyl-D-erythritol kinase</fullName>
    </alternativeName>
</protein>
<comment type="similarity">
    <text evidence="1 9">Belongs to the GHMP kinase family. IspE subfamily.</text>
</comment>
<dbReference type="PANTHER" id="PTHR43527:SF2">
    <property type="entry name" value="4-DIPHOSPHOCYTIDYL-2-C-METHYL-D-ERYTHRITOL KINASE, CHLOROPLASTIC"/>
    <property type="match status" value="1"/>
</dbReference>
<accession>A0A0B4S361</accession>
<dbReference type="GO" id="GO:0050515">
    <property type="term" value="F:4-(cytidine 5'-diphospho)-2-C-methyl-D-erythritol kinase activity"/>
    <property type="evidence" value="ECO:0007669"/>
    <property type="project" value="UniProtKB-UniRule"/>
</dbReference>
<dbReference type="PANTHER" id="PTHR43527">
    <property type="entry name" value="4-DIPHOSPHOCYTIDYL-2-C-METHYL-D-ERYTHRITOL KINASE, CHLOROPLASTIC"/>
    <property type="match status" value="1"/>
</dbReference>
<dbReference type="SUPFAM" id="SSF55060">
    <property type="entry name" value="GHMP Kinase, C-terminal domain"/>
    <property type="match status" value="1"/>
</dbReference>
<dbReference type="SUPFAM" id="SSF54211">
    <property type="entry name" value="Ribosomal protein S5 domain 2-like"/>
    <property type="match status" value="1"/>
</dbReference>
<comment type="pathway">
    <text evidence="9">Isoprenoid biosynthesis; isopentenyl diphosphate biosynthesis via DXP pathway; isopentenyl diphosphate from 1-deoxy-D-xylulose 5-phosphate: step 3/6.</text>
</comment>
<evidence type="ECO:0000256" key="1">
    <source>
        <dbReference type="ARBA" id="ARBA00009684"/>
    </source>
</evidence>
<evidence type="ECO:0000259" key="10">
    <source>
        <dbReference type="Pfam" id="PF00288"/>
    </source>
</evidence>
<sequence>MKKKSYAKINLTLDVIEKRQDGYHNIDGIMQMIDLYDEVEVKNSDKFEITSNSKDIPLDERNLVYKVYKVLKEKYKFNERFSIRIEKNIPVSAGIAGGSTNSAVVIEMIDEILGLNMSLDDKKQIGKSVGADIPYLLVGKTARTRGIGDELEILDSLPTTDILIVNNGIEIATPYVYSNIVPSGNSDRIDKLINVYKNKNYDEFFKGLYNVMEKVSISYCPEIQNIKDKMYEFNCIKSLMSGSGPTVFGIFNDDKDIKKTYDYFKKIYKNTFIVKTMER</sequence>
<dbReference type="GO" id="GO:0005524">
    <property type="term" value="F:ATP binding"/>
    <property type="evidence" value="ECO:0007669"/>
    <property type="project" value="UniProtKB-UniRule"/>
</dbReference>
<dbReference type="KEGG" id="pmic:NW74_06350"/>